<keyword evidence="1 3" id="KW-0378">Hydrolase</keyword>
<dbReference type="PANTHER" id="PTHR43540">
    <property type="entry name" value="PEROXYUREIDOACRYLATE/UREIDOACRYLATE AMIDOHYDROLASE-RELATED"/>
    <property type="match status" value="1"/>
</dbReference>
<dbReference type="RefSeq" id="WP_150684422.1">
    <property type="nucleotide sequence ID" value="NZ_CABPSI010000003.1"/>
</dbReference>
<dbReference type="Gene3D" id="3.40.50.850">
    <property type="entry name" value="Isochorismatase-like"/>
    <property type="match status" value="1"/>
</dbReference>
<dbReference type="SUPFAM" id="SSF52499">
    <property type="entry name" value="Isochorismatase-like hydrolases"/>
    <property type="match status" value="1"/>
</dbReference>
<dbReference type="Proteomes" id="UP000333828">
    <property type="component" value="Unassembled WGS sequence"/>
</dbReference>
<name>A0A5E4VHM6_9BURK</name>
<dbReference type="Pfam" id="PF00857">
    <property type="entry name" value="Isochorismatase"/>
    <property type="match status" value="1"/>
</dbReference>
<dbReference type="PANTHER" id="PTHR43540:SF6">
    <property type="entry name" value="ISOCHORISMATASE-LIKE DOMAIN-CONTAINING PROTEIN"/>
    <property type="match status" value="1"/>
</dbReference>
<evidence type="ECO:0000256" key="1">
    <source>
        <dbReference type="ARBA" id="ARBA00022801"/>
    </source>
</evidence>
<dbReference type="EMBL" id="CABPSI010000003">
    <property type="protein sequence ID" value="VVE10899.1"/>
    <property type="molecule type" value="Genomic_DNA"/>
</dbReference>
<evidence type="ECO:0000313" key="3">
    <source>
        <dbReference type="EMBL" id="VVE10899.1"/>
    </source>
</evidence>
<keyword evidence="4" id="KW-1185">Reference proteome</keyword>
<protein>
    <submittedName>
        <fullName evidence="3">Hydrolase</fullName>
    </submittedName>
</protein>
<proteinExistence type="predicted"/>
<dbReference type="GO" id="GO:0016787">
    <property type="term" value="F:hydrolase activity"/>
    <property type="evidence" value="ECO:0007669"/>
    <property type="project" value="UniProtKB-KW"/>
</dbReference>
<sequence>MSQAQTSQASRTALLVIDAQESFRQRPYWREDDLATYFSRQQALVDGAVARGVPVVQVFHIDSGVFSRASGFVRTLEELRIEPVFTVDKVKHSALAGSTLGPRLVEHGITRLIVSGIRTEQCCETTTRAASDAGYQVDFVTEATLTFPMKHPRTGRELSVADLKERTETVLVDRFARIVTVEEALAAV</sequence>
<gene>
    <name evidence="3" type="ORF">PIN31115_02613</name>
</gene>
<evidence type="ECO:0000313" key="4">
    <source>
        <dbReference type="Proteomes" id="UP000333828"/>
    </source>
</evidence>
<dbReference type="InterPro" id="IPR000868">
    <property type="entry name" value="Isochorismatase-like_dom"/>
</dbReference>
<evidence type="ECO:0000259" key="2">
    <source>
        <dbReference type="Pfam" id="PF00857"/>
    </source>
</evidence>
<dbReference type="AlphaFoldDB" id="A0A5E4VHM6"/>
<accession>A0A5E4VHM6</accession>
<feature type="domain" description="Isochorismatase-like" evidence="2">
    <location>
        <begin position="12"/>
        <end position="149"/>
    </location>
</feature>
<reference evidence="3 4" key="1">
    <citation type="submission" date="2019-08" db="EMBL/GenBank/DDBJ databases">
        <authorList>
            <person name="Peeters C."/>
        </authorList>
    </citation>
    <scope>NUCLEOTIDE SEQUENCE [LARGE SCALE GENOMIC DNA]</scope>
    <source>
        <strain evidence="3 4">LMG 31115</strain>
    </source>
</reference>
<dbReference type="InterPro" id="IPR050272">
    <property type="entry name" value="Isochorismatase-like_hydrls"/>
</dbReference>
<dbReference type="InterPro" id="IPR036380">
    <property type="entry name" value="Isochorismatase-like_sf"/>
</dbReference>
<organism evidence="3 4">
    <name type="scientific">Pandoraea iniqua</name>
    <dbReference type="NCBI Taxonomy" id="2508288"/>
    <lineage>
        <taxon>Bacteria</taxon>
        <taxon>Pseudomonadati</taxon>
        <taxon>Pseudomonadota</taxon>
        <taxon>Betaproteobacteria</taxon>
        <taxon>Burkholderiales</taxon>
        <taxon>Burkholderiaceae</taxon>
        <taxon>Pandoraea</taxon>
    </lineage>
</organism>